<dbReference type="Pfam" id="PF17479">
    <property type="entry name" value="DUF3048_C"/>
    <property type="match status" value="1"/>
</dbReference>
<dbReference type="InterPro" id="IPR035328">
    <property type="entry name" value="DUF3048_C"/>
</dbReference>
<gene>
    <name evidence="3" type="ORF">COS76_04370</name>
</gene>
<feature type="domain" description="DUF3048" evidence="2">
    <location>
        <begin position="281"/>
        <end position="386"/>
    </location>
</feature>
<dbReference type="InterPro" id="IPR023158">
    <property type="entry name" value="YerB-like_sf"/>
</dbReference>
<evidence type="ECO:0000313" key="3">
    <source>
        <dbReference type="EMBL" id="PIU74770.1"/>
    </source>
</evidence>
<reference evidence="4" key="1">
    <citation type="submission" date="2017-09" db="EMBL/GenBank/DDBJ databases">
        <title>Depth-based differentiation of microbial function through sediment-hosted aquifers and enrichment of novel symbionts in the deep terrestrial subsurface.</title>
        <authorList>
            <person name="Probst A.J."/>
            <person name="Ladd B."/>
            <person name="Jarett J.K."/>
            <person name="Geller-Mcgrath D.E."/>
            <person name="Sieber C.M.K."/>
            <person name="Emerson J.B."/>
            <person name="Anantharaman K."/>
            <person name="Thomas B.C."/>
            <person name="Malmstrom R."/>
            <person name="Stieglmeier M."/>
            <person name="Klingl A."/>
            <person name="Woyke T."/>
            <person name="Ryan C.M."/>
            <person name="Banfield J.F."/>
        </authorList>
    </citation>
    <scope>NUCLEOTIDE SEQUENCE [LARGE SCALE GENOMIC DNA]</scope>
</reference>
<comment type="caution">
    <text evidence="3">The sequence shown here is derived from an EMBL/GenBank/DDBJ whole genome shotgun (WGS) entry which is preliminary data.</text>
</comment>
<evidence type="ECO:0000259" key="1">
    <source>
        <dbReference type="Pfam" id="PF11258"/>
    </source>
</evidence>
<dbReference type="SUPFAM" id="SSF159774">
    <property type="entry name" value="YerB-like"/>
    <property type="match status" value="1"/>
</dbReference>
<proteinExistence type="predicted"/>
<organism evidence="3 4">
    <name type="scientific">Candidatus Portnoybacteria bacterium CG06_land_8_20_14_3_00_39_12</name>
    <dbReference type="NCBI Taxonomy" id="1974809"/>
    <lineage>
        <taxon>Bacteria</taxon>
        <taxon>Candidatus Portnoyibacteriota</taxon>
    </lineage>
</organism>
<dbReference type="Gene3D" id="3.50.90.10">
    <property type="entry name" value="YerB-like"/>
    <property type="match status" value="1"/>
</dbReference>
<dbReference type="InterPro" id="IPR021416">
    <property type="entry name" value="DUF3048_N"/>
</dbReference>
<feature type="domain" description="DUF3048" evidence="1">
    <location>
        <begin position="78"/>
        <end position="174"/>
    </location>
</feature>
<dbReference type="Proteomes" id="UP000228775">
    <property type="component" value="Unassembled WGS sequence"/>
</dbReference>
<dbReference type="Pfam" id="PF11258">
    <property type="entry name" value="DUF3048"/>
    <property type="match status" value="1"/>
</dbReference>
<accession>A0A2M7AVU9</accession>
<name>A0A2M7AVU9_9BACT</name>
<dbReference type="AlphaFoldDB" id="A0A2M7AVU9"/>
<protein>
    <recommendedName>
        <fullName evidence="5">DUF3048 domain-containing protein</fullName>
    </recommendedName>
</protein>
<dbReference type="EMBL" id="PEVY01000091">
    <property type="protein sequence ID" value="PIU74770.1"/>
    <property type="molecule type" value="Genomic_DNA"/>
</dbReference>
<evidence type="ECO:0008006" key="5">
    <source>
        <dbReference type="Google" id="ProtNLM"/>
    </source>
</evidence>
<evidence type="ECO:0000313" key="4">
    <source>
        <dbReference type="Proteomes" id="UP000228775"/>
    </source>
</evidence>
<evidence type="ECO:0000259" key="2">
    <source>
        <dbReference type="Pfam" id="PF17479"/>
    </source>
</evidence>
<sequence length="397" mass="45462">MTKKRNFIFLLLGVCLLSTGISYAVFNFTKKGKTTLESPVPSGVPGQQSRFPILTGPKDQVCPLNGAKFTQTEKDLWEKRRPLVVMIENHSDSRPQSGLSKADVVYEAVAEGAITRFVAVFYCADAAYSVKDDYDLGPVRSARTYFLDWASEYGDYPLYVHVGGAGQCNDPTVDPRAKALCQIEKYGWKNKDTWSDLDQWALGIRECRREETRVGHEVATEHQMYCSSYTLWAKAEARKLTNLNYKNQAWNTAFRSWLFKEDSRSSGSVSPEFDFWRDYKDYRVRWDYDSSTNSYKRLNGGEPHIDFNTKEQLAAKNVVIQFTQEKGPLDEHKHLLYTTVDTGRALVFQDGLVIDGKWTKKSRTDRTLFYDAKGQEVKFNRGPIWIEILPTTGKVNY</sequence>